<dbReference type="Proteomes" id="UP000324222">
    <property type="component" value="Unassembled WGS sequence"/>
</dbReference>
<comment type="caution">
    <text evidence="1">The sequence shown here is derived from an EMBL/GenBank/DDBJ whole genome shotgun (WGS) entry which is preliminary data.</text>
</comment>
<protein>
    <submittedName>
        <fullName evidence="1">Uncharacterized protein</fullName>
    </submittedName>
</protein>
<dbReference type="AlphaFoldDB" id="A0A5B7IHN4"/>
<proteinExistence type="predicted"/>
<sequence>MSRPPGRATTVNACAVDAFHGRSTSYCYTGTNHAREAAHTRLIAPQQHQGRESPGCLLPIELD</sequence>
<name>A0A5B7IHN4_PORTR</name>
<evidence type="ECO:0000313" key="2">
    <source>
        <dbReference type="Proteomes" id="UP000324222"/>
    </source>
</evidence>
<accession>A0A5B7IHN4</accession>
<gene>
    <name evidence="1" type="ORF">E2C01_076438</name>
</gene>
<evidence type="ECO:0000313" key="1">
    <source>
        <dbReference type="EMBL" id="MPC81803.1"/>
    </source>
</evidence>
<organism evidence="1 2">
    <name type="scientific">Portunus trituberculatus</name>
    <name type="common">Swimming crab</name>
    <name type="synonym">Neptunus trituberculatus</name>
    <dbReference type="NCBI Taxonomy" id="210409"/>
    <lineage>
        <taxon>Eukaryota</taxon>
        <taxon>Metazoa</taxon>
        <taxon>Ecdysozoa</taxon>
        <taxon>Arthropoda</taxon>
        <taxon>Crustacea</taxon>
        <taxon>Multicrustacea</taxon>
        <taxon>Malacostraca</taxon>
        <taxon>Eumalacostraca</taxon>
        <taxon>Eucarida</taxon>
        <taxon>Decapoda</taxon>
        <taxon>Pleocyemata</taxon>
        <taxon>Brachyura</taxon>
        <taxon>Eubrachyura</taxon>
        <taxon>Portunoidea</taxon>
        <taxon>Portunidae</taxon>
        <taxon>Portuninae</taxon>
        <taxon>Portunus</taxon>
    </lineage>
</organism>
<reference evidence="1 2" key="1">
    <citation type="submission" date="2019-05" db="EMBL/GenBank/DDBJ databases">
        <title>Another draft genome of Portunus trituberculatus and its Hox gene families provides insights of decapod evolution.</title>
        <authorList>
            <person name="Jeong J.-H."/>
            <person name="Song I."/>
            <person name="Kim S."/>
            <person name="Choi T."/>
            <person name="Kim D."/>
            <person name="Ryu S."/>
            <person name="Kim W."/>
        </authorList>
    </citation>
    <scope>NUCLEOTIDE SEQUENCE [LARGE SCALE GENOMIC DNA]</scope>
    <source>
        <tissue evidence="1">Muscle</tissue>
    </source>
</reference>
<dbReference type="EMBL" id="VSRR010058078">
    <property type="protein sequence ID" value="MPC81803.1"/>
    <property type="molecule type" value="Genomic_DNA"/>
</dbReference>
<keyword evidence="2" id="KW-1185">Reference proteome</keyword>